<dbReference type="SUPFAM" id="SSF53901">
    <property type="entry name" value="Thiolase-like"/>
    <property type="match status" value="1"/>
</dbReference>
<gene>
    <name evidence="5" type="ORF">D3867_29925</name>
</gene>
<sequence>MAGRFPGAATPDALWANLAQGRSSIREVPPERWRWPDHFDPDATEPGKSYTRWGGFLDDADRFDARFFGISPREAARMDPQERLFLETVWSLLEDAGCTSVALDAVERRAGVFVGVMNTHYGLLGAEAFVHRPAAAGGAADALSAHWSVANRVSYTLDLQGPSMAVDTACSSSLTAIHLACESLRRGECAVAVAGGVNLILHPLHYIRMSAMNMLSRGDRCHSFGAAADGFVDGEGVGAVLLKPLSRALADGDRIDAVILGSAVNAGGGPAASRCPAPTPRPGWWPTRWSVPASIRRRSAIWRPTAPERCWATRSRSPR</sequence>
<dbReference type="Pfam" id="PF00109">
    <property type="entry name" value="ketoacyl-synt"/>
    <property type="match status" value="1"/>
</dbReference>
<dbReference type="PROSITE" id="PS52004">
    <property type="entry name" value="KS3_2"/>
    <property type="match status" value="1"/>
</dbReference>
<dbReference type="InterPro" id="IPR018201">
    <property type="entry name" value="Ketoacyl_synth_AS"/>
</dbReference>
<evidence type="ECO:0000256" key="3">
    <source>
        <dbReference type="ARBA" id="ARBA00022679"/>
    </source>
</evidence>
<dbReference type="SMART" id="SM00825">
    <property type="entry name" value="PKS_KS"/>
    <property type="match status" value="1"/>
</dbReference>
<geneLocation type="plasmid" evidence="5">
    <name>p3</name>
</geneLocation>
<dbReference type="GO" id="GO:0004312">
    <property type="term" value="F:fatty acid synthase activity"/>
    <property type="evidence" value="ECO:0007669"/>
    <property type="project" value="TreeGrafter"/>
</dbReference>
<keyword evidence="5" id="KW-0614">Plasmid</keyword>
<dbReference type="GO" id="GO:0071770">
    <property type="term" value="P:DIM/DIP cell wall layer assembly"/>
    <property type="evidence" value="ECO:0007669"/>
    <property type="project" value="TreeGrafter"/>
</dbReference>
<organism evidence="5 6">
    <name type="scientific">Azospirillum brasilense</name>
    <dbReference type="NCBI Taxonomy" id="192"/>
    <lineage>
        <taxon>Bacteria</taxon>
        <taxon>Pseudomonadati</taxon>
        <taxon>Pseudomonadota</taxon>
        <taxon>Alphaproteobacteria</taxon>
        <taxon>Rhodospirillales</taxon>
        <taxon>Azospirillaceae</taxon>
        <taxon>Azospirillum</taxon>
    </lineage>
</organism>
<keyword evidence="2" id="KW-0597">Phosphoprotein</keyword>
<keyword evidence="1" id="KW-0596">Phosphopantetheine</keyword>
<evidence type="ECO:0000313" key="5">
    <source>
        <dbReference type="EMBL" id="QCO06153.1"/>
    </source>
</evidence>
<reference evidence="5 6" key="1">
    <citation type="submission" date="2018-09" db="EMBL/GenBank/DDBJ databases">
        <title>Whole genome based analysis of evolution and adaptive divergence in Indian and Brazilian strains of Azospirillum brasilense.</title>
        <authorList>
            <person name="Singh C."/>
            <person name="Tripathi A.K."/>
        </authorList>
    </citation>
    <scope>NUCLEOTIDE SEQUENCE [LARGE SCALE GENOMIC DNA]</scope>
    <source>
        <strain evidence="5 6">MTCC4036</strain>
        <plasmid evidence="5 6">p3</plasmid>
    </source>
</reference>
<dbReference type="Gene3D" id="3.40.47.10">
    <property type="match status" value="1"/>
</dbReference>
<dbReference type="InterPro" id="IPR020841">
    <property type="entry name" value="PKS_Beta-ketoAc_synthase_dom"/>
</dbReference>
<dbReference type="GO" id="GO:0006633">
    <property type="term" value="P:fatty acid biosynthetic process"/>
    <property type="evidence" value="ECO:0007669"/>
    <property type="project" value="InterPro"/>
</dbReference>
<proteinExistence type="predicted"/>
<dbReference type="PANTHER" id="PTHR43775">
    <property type="entry name" value="FATTY ACID SYNTHASE"/>
    <property type="match status" value="1"/>
</dbReference>
<dbReference type="GO" id="GO:0005737">
    <property type="term" value="C:cytoplasm"/>
    <property type="evidence" value="ECO:0007669"/>
    <property type="project" value="TreeGrafter"/>
</dbReference>
<accession>A0A4D8QAP2</accession>
<dbReference type="GO" id="GO:0004315">
    <property type="term" value="F:3-oxoacyl-[acyl-carrier-protein] synthase activity"/>
    <property type="evidence" value="ECO:0007669"/>
    <property type="project" value="InterPro"/>
</dbReference>
<dbReference type="InterPro" id="IPR014030">
    <property type="entry name" value="Ketoacyl_synth_N"/>
</dbReference>
<feature type="domain" description="Ketosynthase family 3 (KS3)" evidence="4">
    <location>
        <begin position="1"/>
        <end position="319"/>
    </location>
</feature>
<dbReference type="InterPro" id="IPR016039">
    <property type="entry name" value="Thiolase-like"/>
</dbReference>
<dbReference type="InterPro" id="IPR050091">
    <property type="entry name" value="PKS_NRPS_Biosynth_Enz"/>
</dbReference>
<dbReference type="GO" id="GO:0005886">
    <property type="term" value="C:plasma membrane"/>
    <property type="evidence" value="ECO:0007669"/>
    <property type="project" value="TreeGrafter"/>
</dbReference>
<dbReference type="CDD" id="cd00833">
    <property type="entry name" value="PKS"/>
    <property type="match status" value="1"/>
</dbReference>
<dbReference type="PANTHER" id="PTHR43775:SF37">
    <property type="entry name" value="SI:DKEY-61P9.11"/>
    <property type="match status" value="1"/>
</dbReference>
<evidence type="ECO:0000259" key="4">
    <source>
        <dbReference type="PROSITE" id="PS52004"/>
    </source>
</evidence>
<evidence type="ECO:0000256" key="1">
    <source>
        <dbReference type="ARBA" id="ARBA00022450"/>
    </source>
</evidence>
<dbReference type="Proteomes" id="UP000298596">
    <property type="component" value="Plasmid p3"/>
</dbReference>
<evidence type="ECO:0000256" key="2">
    <source>
        <dbReference type="ARBA" id="ARBA00022553"/>
    </source>
</evidence>
<dbReference type="PROSITE" id="PS00606">
    <property type="entry name" value="KS3_1"/>
    <property type="match status" value="1"/>
</dbReference>
<keyword evidence="3" id="KW-0808">Transferase</keyword>
<dbReference type="AlphaFoldDB" id="A0A4D8QAP2"/>
<evidence type="ECO:0000313" key="6">
    <source>
        <dbReference type="Proteomes" id="UP000298596"/>
    </source>
</evidence>
<name>A0A4D8QAP2_AZOBR</name>
<dbReference type="EMBL" id="CP032333">
    <property type="protein sequence ID" value="QCO06153.1"/>
    <property type="molecule type" value="Genomic_DNA"/>
</dbReference>
<protein>
    <submittedName>
        <fullName evidence="5">Polyketide synthase</fullName>
    </submittedName>
</protein>